<evidence type="ECO:0000256" key="6">
    <source>
        <dbReference type="ARBA" id="ARBA00049737"/>
    </source>
</evidence>
<evidence type="ECO:0000313" key="10">
    <source>
        <dbReference type="Proteomes" id="UP000054408"/>
    </source>
</evidence>
<evidence type="ECO:0000256" key="2">
    <source>
        <dbReference type="ARBA" id="ARBA00006244"/>
    </source>
</evidence>
<evidence type="ECO:0000256" key="5">
    <source>
        <dbReference type="ARBA" id="ARBA00023136"/>
    </source>
</evidence>
<feature type="transmembrane region" description="Helical" evidence="7">
    <location>
        <begin position="243"/>
        <end position="264"/>
    </location>
</feature>
<feature type="transmembrane region" description="Helical" evidence="7">
    <location>
        <begin position="181"/>
        <end position="207"/>
    </location>
</feature>
<name>A0A0L0D6B0_THETB</name>
<evidence type="ECO:0000259" key="8">
    <source>
        <dbReference type="Pfam" id="PF13886"/>
    </source>
</evidence>
<feature type="transmembrane region" description="Helical" evidence="7">
    <location>
        <begin position="91"/>
        <end position="109"/>
    </location>
</feature>
<accession>A0A0L0D6B0</accession>
<feature type="transmembrane region" description="Helical" evidence="7">
    <location>
        <begin position="116"/>
        <end position="137"/>
    </location>
</feature>
<feature type="transmembrane region" description="Helical" evidence="7">
    <location>
        <begin position="42"/>
        <end position="60"/>
    </location>
</feature>
<dbReference type="AlphaFoldDB" id="A0A0L0D6B0"/>
<keyword evidence="10" id="KW-1185">Reference proteome</keyword>
<evidence type="ECO:0000256" key="1">
    <source>
        <dbReference type="ARBA" id="ARBA00004141"/>
    </source>
</evidence>
<dbReference type="PANTHER" id="PTHR31247:SF5">
    <property type="entry name" value="DUF4203 DOMAIN-CONTAINING PROTEIN"/>
    <property type="match status" value="1"/>
</dbReference>
<dbReference type="GO" id="GO:0005886">
    <property type="term" value="C:plasma membrane"/>
    <property type="evidence" value="ECO:0007669"/>
    <property type="project" value="TreeGrafter"/>
</dbReference>
<dbReference type="Pfam" id="PF13886">
    <property type="entry name" value="TM7S3_TM198"/>
    <property type="match status" value="1"/>
</dbReference>
<feature type="domain" description="TM7S3/TM198-like" evidence="8">
    <location>
        <begin position="47"/>
        <end position="261"/>
    </location>
</feature>
<proteinExistence type="inferred from homology"/>
<keyword evidence="4 7" id="KW-1133">Transmembrane helix</keyword>
<evidence type="ECO:0000256" key="3">
    <source>
        <dbReference type="ARBA" id="ARBA00022692"/>
    </source>
</evidence>
<dbReference type="Proteomes" id="UP000054408">
    <property type="component" value="Unassembled WGS sequence"/>
</dbReference>
<dbReference type="RefSeq" id="XP_013759213.1">
    <property type="nucleotide sequence ID" value="XM_013903759.1"/>
</dbReference>
<gene>
    <name evidence="9" type="ORF">AMSG_03962</name>
</gene>
<feature type="transmembrane region" description="Helical" evidence="7">
    <location>
        <begin position="149"/>
        <end position="169"/>
    </location>
</feature>
<comment type="similarity">
    <text evidence="2">Belongs to the TMEM198 family.</text>
</comment>
<evidence type="ECO:0000313" key="9">
    <source>
        <dbReference type="EMBL" id="KNC47735.1"/>
    </source>
</evidence>
<organism evidence="9 10">
    <name type="scientific">Thecamonas trahens ATCC 50062</name>
    <dbReference type="NCBI Taxonomy" id="461836"/>
    <lineage>
        <taxon>Eukaryota</taxon>
        <taxon>Apusozoa</taxon>
        <taxon>Apusomonadida</taxon>
        <taxon>Apusomonadidae</taxon>
        <taxon>Thecamonas</taxon>
    </lineage>
</organism>
<dbReference type="PANTHER" id="PTHR31247">
    <property type="entry name" value="TRANSMEMBRANE PROTEIN 198 FAMILY MEMBER"/>
    <property type="match status" value="1"/>
</dbReference>
<reference evidence="9 10" key="1">
    <citation type="submission" date="2010-05" db="EMBL/GenBank/DDBJ databases">
        <title>The Genome Sequence of Thecamonas trahens ATCC 50062.</title>
        <authorList>
            <consortium name="The Broad Institute Genome Sequencing Platform"/>
            <person name="Russ C."/>
            <person name="Cuomo C."/>
            <person name="Shea T."/>
            <person name="Young S.K."/>
            <person name="Zeng Q."/>
            <person name="Koehrsen M."/>
            <person name="Haas B."/>
            <person name="Borodovsky M."/>
            <person name="Guigo R."/>
            <person name="Alvarado L."/>
            <person name="Berlin A."/>
            <person name="Bochicchio J."/>
            <person name="Borenstein D."/>
            <person name="Chapman S."/>
            <person name="Chen Z."/>
            <person name="Freedman E."/>
            <person name="Gellesch M."/>
            <person name="Goldberg J."/>
            <person name="Griggs A."/>
            <person name="Gujja S."/>
            <person name="Heilman E."/>
            <person name="Heiman D."/>
            <person name="Hepburn T."/>
            <person name="Howarth C."/>
            <person name="Jen D."/>
            <person name="Larson L."/>
            <person name="Mehta T."/>
            <person name="Park D."/>
            <person name="Pearson M."/>
            <person name="Roberts A."/>
            <person name="Saif S."/>
            <person name="Shenoy N."/>
            <person name="Sisk P."/>
            <person name="Stolte C."/>
            <person name="Sykes S."/>
            <person name="Thomson T."/>
            <person name="Walk T."/>
            <person name="White J."/>
            <person name="Yandava C."/>
            <person name="Burger G."/>
            <person name="Gray M.W."/>
            <person name="Holland P.W.H."/>
            <person name="King N."/>
            <person name="Lang F.B.F."/>
            <person name="Roger A.J."/>
            <person name="Ruiz-Trillo I."/>
            <person name="Lander E."/>
            <person name="Nusbaum C."/>
        </authorList>
    </citation>
    <scope>NUCLEOTIDE SEQUENCE [LARGE SCALE GENOMIC DNA]</scope>
    <source>
        <strain evidence="9 10">ATCC 50062</strain>
    </source>
</reference>
<dbReference type="GeneID" id="25563528"/>
<comment type="subcellular location">
    <subcellularLocation>
        <location evidence="1">Membrane</location>
        <topology evidence="1">Multi-pass membrane protein</topology>
    </subcellularLocation>
</comment>
<feature type="transmembrane region" description="Helical" evidence="7">
    <location>
        <begin position="67"/>
        <end position="85"/>
    </location>
</feature>
<dbReference type="EMBL" id="GL349448">
    <property type="protein sequence ID" value="KNC47735.1"/>
    <property type="molecule type" value="Genomic_DNA"/>
</dbReference>
<evidence type="ECO:0000256" key="4">
    <source>
        <dbReference type="ARBA" id="ARBA00022989"/>
    </source>
</evidence>
<keyword evidence="3 7" id="KW-0812">Transmembrane</keyword>
<sequence length="294" mass="30480">MNRGECFPATNATVLECAADQWRAPGSTACLPALCSLSLLDTVGYAAVALAGILAIALGYRLFRLAFTLLALALGGLTWLALIQYAPHLSLAARIASSSIAALLALLILHSALRAGIFAVGACAGIVLMGVVLSIPAAGSQLVAHTSPLVRLVIVAAVAFATGVVALMAERMVLILATSWVGSFAFFVAFDVFLAAAGIGCGSHLALSRWQSGYFRAAVGRVLVSLQIYAYSPPPQPAATLSFFALLAAFVVTTACGVAVQTTWTIGSFHHRHRHSSSPQPLVLSVTSPLLQQP</sequence>
<dbReference type="InterPro" id="IPR040236">
    <property type="entry name" value="TMEM198"/>
</dbReference>
<protein>
    <recommendedName>
        <fullName evidence="6">Transmembrane protein 198</fullName>
    </recommendedName>
</protein>
<evidence type="ECO:0000256" key="7">
    <source>
        <dbReference type="SAM" id="Phobius"/>
    </source>
</evidence>
<dbReference type="InterPro" id="IPR025256">
    <property type="entry name" value="TM7S3/TM198-like_dom"/>
</dbReference>
<keyword evidence="5 7" id="KW-0472">Membrane</keyword>